<evidence type="ECO:0000259" key="3">
    <source>
        <dbReference type="Pfam" id="PF02668"/>
    </source>
</evidence>
<evidence type="ECO:0000313" key="4">
    <source>
        <dbReference type="EMBL" id="MHO05384.1"/>
    </source>
</evidence>
<dbReference type="InterPro" id="IPR003819">
    <property type="entry name" value="TauD/TfdA-like"/>
</dbReference>
<dbReference type="EMBL" id="RNRV01000022">
    <property type="protein sequence ID" value="MHO05384.1"/>
    <property type="molecule type" value="Genomic_DNA"/>
</dbReference>
<dbReference type="SUPFAM" id="SSF51197">
    <property type="entry name" value="Clavaminate synthase-like"/>
    <property type="match status" value="1"/>
</dbReference>
<proteinExistence type="predicted"/>
<dbReference type="InterPro" id="IPR050411">
    <property type="entry name" value="AlphaKG_dependent_hydroxylases"/>
</dbReference>
<protein>
    <submittedName>
        <fullName evidence="4">TauD/TfdA family dioxygenase</fullName>
    </submittedName>
</protein>
<comment type="cofactor">
    <cofactor evidence="1">
        <name>Fe(2+)</name>
        <dbReference type="ChEBI" id="CHEBI:29033"/>
    </cofactor>
</comment>
<dbReference type="InterPro" id="IPR042098">
    <property type="entry name" value="TauD-like_sf"/>
</dbReference>
<sequence>MTASIIPLGGELCRIRPQAPFGLLIEPARSEQPVQALPVGSLRELARRHGVLILRGFASGFVDPERLTHYAERWGEIMMWPFGAVLDVKEHENATDHIFDSSYVPLHWDGMYKPTVPEFQLFHCVHAPAADEGGRTTFINTRQLLVDLDGERLARWERVRITYRIKQVVHYGGEVSSPLLVPHPVSGEIVMRYNEPPREGVRFLNQHALQIEGIPTEDQAAFLQDLHERLYDPRYFYAHQWQPGDVVIADNFGLLHGREGFTARSARHIQRVHIQASPLCLNPALAPQGAA</sequence>
<gene>
    <name evidence="4" type="ORF">D9F05_13510</name>
</gene>
<dbReference type="GO" id="GO:0016706">
    <property type="term" value="F:2-oxoglutarate-dependent dioxygenase activity"/>
    <property type="evidence" value="ECO:0007669"/>
    <property type="project" value="UniProtKB-ARBA"/>
</dbReference>
<dbReference type="Pfam" id="PF02668">
    <property type="entry name" value="TauD"/>
    <property type="match status" value="1"/>
</dbReference>
<name>A0A3L0W1K6_ECOLX</name>
<comment type="caution">
    <text evidence="4">The sequence shown here is derived from an EMBL/GenBank/DDBJ whole genome shotgun (WGS) entry which is preliminary data.</text>
</comment>
<reference evidence="4" key="1">
    <citation type="submission" date="2018-10" db="EMBL/GenBank/DDBJ databases">
        <authorList>
            <consortium name="NARMS: The National Antimicrobial Resistance Monitoring System"/>
        </authorList>
    </citation>
    <scope>NUCLEOTIDE SEQUENCE [LARGE SCALE GENOMIC DNA]</scope>
    <source>
        <strain evidence="4">CVM N17EC0388</strain>
    </source>
</reference>
<dbReference type="PANTHER" id="PTHR10696">
    <property type="entry name" value="GAMMA-BUTYROBETAINE HYDROXYLASE-RELATED"/>
    <property type="match status" value="1"/>
</dbReference>
<organism evidence="4">
    <name type="scientific">Escherichia coli</name>
    <dbReference type="NCBI Taxonomy" id="562"/>
    <lineage>
        <taxon>Bacteria</taxon>
        <taxon>Pseudomonadati</taxon>
        <taxon>Pseudomonadota</taxon>
        <taxon>Gammaproteobacteria</taxon>
        <taxon>Enterobacterales</taxon>
        <taxon>Enterobacteriaceae</taxon>
        <taxon>Escherichia</taxon>
    </lineage>
</organism>
<accession>A0A3L0W1K6</accession>
<evidence type="ECO:0000256" key="1">
    <source>
        <dbReference type="ARBA" id="ARBA00001954"/>
    </source>
</evidence>
<feature type="domain" description="TauD/TfdA-like" evidence="3">
    <location>
        <begin position="39"/>
        <end position="272"/>
    </location>
</feature>
<dbReference type="Gene3D" id="3.60.130.10">
    <property type="entry name" value="Clavaminate synthase-like"/>
    <property type="match status" value="1"/>
</dbReference>
<dbReference type="AlphaFoldDB" id="A0A3L0W1K6"/>
<keyword evidence="4" id="KW-0223">Dioxygenase</keyword>
<dbReference type="PANTHER" id="PTHR10696:SF53">
    <property type="entry name" value="TYROSINE ISONITRILE DESATURASE"/>
    <property type="match status" value="1"/>
</dbReference>
<keyword evidence="2" id="KW-0560">Oxidoreductase</keyword>
<evidence type="ECO:0000256" key="2">
    <source>
        <dbReference type="ARBA" id="ARBA00023002"/>
    </source>
</evidence>